<dbReference type="PROSITE" id="PS51374">
    <property type="entry name" value="NDPK_LIKE"/>
    <property type="match status" value="1"/>
</dbReference>
<accession>A0A561EN24</accession>
<dbReference type="Pfam" id="PF00334">
    <property type="entry name" value="NDK"/>
    <property type="match status" value="1"/>
</dbReference>
<comment type="caution">
    <text evidence="9">The sequence shown here is derived from an EMBL/GenBank/DDBJ whole genome shotgun (WGS) entry which is preliminary data.</text>
</comment>
<keyword evidence="10" id="KW-1185">Reference proteome</keyword>
<comment type="cofactor">
    <cofactor evidence="1">
        <name>Mg(2+)</name>
        <dbReference type="ChEBI" id="CHEBI:18420"/>
    </cofactor>
</comment>
<organism evidence="9 10">
    <name type="scientific">Kitasatospora atroaurantiaca</name>
    <dbReference type="NCBI Taxonomy" id="285545"/>
    <lineage>
        <taxon>Bacteria</taxon>
        <taxon>Bacillati</taxon>
        <taxon>Actinomycetota</taxon>
        <taxon>Actinomycetes</taxon>
        <taxon>Kitasatosporales</taxon>
        <taxon>Streptomycetaceae</taxon>
        <taxon>Kitasatospora</taxon>
    </lineage>
</organism>
<dbReference type="InterPro" id="IPR036850">
    <property type="entry name" value="NDK-like_dom_sf"/>
</dbReference>
<dbReference type="Proteomes" id="UP000318416">
    <property type="component" value="Unassembled WGS sequence"/>
</dbReference>
<dbReference type="PANTHER" id="PTHR11349">
    <property type="entry name" value="NUCLEOSIDE DIPHOSPHATE KINASE"/>
    <property type="match status" value="1"/>
</dbReference>
<comment type="caution">
    <text evidence="7">Lacks conserved residue(s) required for the propagation of feature annotation.</text>
</comment>
<evidence type="ECO:0000256" key="7">
    <source>
        <dbReference type="PROSITE-ProRule" id="PRU00706"/>
    </source>
</evidence>
<evidence type="ECO:0000256" key="4">
    <source>
        <dbReference type="ARBA" id="ARBA00022679"/>
    </source>
</evidence>
<evidence type="ECO:0000256" key="6">
    <source>
        <dbReference type="ARBA" id="ARBA00023080"/>
    </source>
</evidence>
<dbReference type="AlphaFoldDB" id="A0A561EN24"/>
<proteinExistence type="inferred from homology"/>
<dbReference type="GO" id="GO:0004550">
    <property type="term" value="F:nucleoside diphosphate kinase activity"/>
    <property type="evidence" value="ECO:0007669"/>
    <property type="project" value="UniProtKB-EC"/>
</dbReference>
<name>A0A561EN24_9ACTN</name>
<dbReference type="EMBL" id="VIVR01000001">
    <property type="protein sequence ID" value="TWE16982.1"/>
    <property type="molecule type" value="Genomic_DNA"/>
</dbReference>
<keyword evidence="4" id="KW-0808">Transferase</keyword>
<evidence type="ECO:0000259" key="8">
    <source>
        <dbReference type="SMART" id="SM00562"/>
    </source>
</evidence>
<dbReference type="GO" id="GO:0009117">
    <property type="term" value="P:nucleotide metabolic process"/>
    <property type="evidence" value="ECO:0007669"/>
    <property type="project" value="UniProtKB-KW"/>
</dbReference>
<reference evidence="9 10" key="1">
    <citation type="submission" date="2019-06" db="EMBL/GenBank/DDBJ databases">
        <title>Sequencing the genomes of 1000 actinobacteria strains.</title>
        <authorList>
            <person name="Klenk H.-P."/>
        </authorList>
    </citation>
    <scope>NUCLEOTIDE SEQUENCE [LARGE SCALE GENOMIC DNA]</scope>
    <source>
        <strain evidence="9 10">DSM 41649</strain>
    </source>
</reference>
<protein>
    <recommendedName>
        <fullName evidence="3">nucleoside-diphosphate kinase</fullName>
        <ecNumber evidence="3">2.7.4.6</ecNumber>
    </recommendedName>
</protein>
<dbReference type="SUPFAM" id="SSF54919">
    <property type="entry name" value="Nucleoside diphosphate kinase, NDK"/>
    <property type="match status" value="1"/>
</dbReference>
<dbReference type="SMART" id="SM00562">
    <property type="entry name" value="NDK"/>
    <property type="match status" value="1"/>
</dbReference>
<evidence type="ECO:0000313" key="9">
    <source>
        <dbReference type="EMBL" id="TWE16982.1"/>
    </source>
</evidence>
<dbReference type="Gene3D" id="3.30.70.141">
    <property type="entry name" value="Nucleoside diphosphate kinase-like domain"/>
    <property type="match status" value="1"/>
</dbReference>
<feature type="domain" description="Nucleoside diphosphate kinase-like" evidence="8">
    <location>
        <begin position="18"/>
        <end position="173"/>
    </location>
</feature>
<dbReference type="InterPro" id="IPR034907">
    <property type="entry name" value="NDK-like_dom"/>
</dbReference>
<evidence type="ECO:0000256" key="1">
    <source>
        <dbReference type="ARBA" id="ARBA00001946"/>
    </source>
</evidence>
<evidence type="ECO:0000256" key="2">
    <source>
        <dbReference type="ARBA" id="ARBA00008142"/>
    </source>
</evidence>
<evidence type="ECO:0000256" key="5">
    <source>
        <dbReference type="ARBA" id="ARBA00022777"/>
    </source>
</evidence>
<keyword evidence="6" id="KW-0546">Nucleotide metabolism</keyword>
<evidence type="ECO:0000313" key="10">
    <source>
        <dbReference type="Proteomes" id="UP000318416"/>
    </source>
</evidence>
<evidence type="ECO:0000256" key="3">
    <source>
        <dbReference type="ARBA" id="ARBA00012966"/>
    </source>
</evidence>
<keyword evidence="5 9" id="KW-0418">Kinase</keyword>
<dbReference type="RefSeq" id="WP_170290537.1">
    <property type="nucleotide sequence ID" value="NZ_BAAABR010000054.1"/>
</dbReference>
<dbReference type="EC" id="2.7.4.6" evidence="3"/>
<gene>
    <name evidence="9" type="ORF">FB465_1977</name>
</gene>
<sequence>MKRRPAQAGQVLDGVDWTRWSVILLKPDCVRRNLTDTVLKRIGRFAEIVHTQLVVVEDWQVFVHYWDMLVDQDWFDVDVPACLRRAYVGQTVMVALARGPEGIDTPTRLRGLLGHFDPAQAAKGTIRADFGVDSLEAARADHRLIENLVHTSDDGAATCRDFGTWFGADQFERLFPRDDTGAVGRALVPQPSQPT</sequence>
<comment type="similarity">
    <text evidence="2 7">Belongs to the NDK family.</text>
</comment>